<keyword evidence="2" id="KW-1133">Transmembrane helix</keyword>
<dbReference type="RefSeq" id="WP_233720555.1">
    <property type="nucleotide sequence ID" value="NZ_JAJUWU010000017.1"/>
</dbReference>
<evidence type="ECO:0000256" key="2">
    <source>
        <dbReference type="SAM" id="Phobius"/>
    </source>
</evidence>
<dbReference type="AlphaFoldDB" id="A0A9X1T5F7"/>
<name>A0A9X1T5F7_9HYPH</name>
<keyword evidence="2" id="KW-0472">Membrane</keyword>
<comment type="caution">
    <text evidence="3">The sequence shown here is derived from an EMBL/GenBank/DDBJ whole genome shotgun (WGS) entry which is preliminary data.</text>
</comment>
<dbReference type="GO" id="GO:0005886">
    <property type="term" value="C:plasma membrane"/>
    <property type="evidence" value="ECO:0007669"/>
    <property type="project" value="TreeGrafter"/>
</dbReference>
<dbReference type="EMBL" id="JAJUWU010000017">
    <property type="protein sequence ID" value="MCE7029561.1"/>
    <property type="molecule type" value="Genomic_DNA"/>
</dbReference>
<dbReference type="Pfam" id="PF05656">
    <property type="entry name" value="DUF805"/>
    <property type="match status" value="1"/>
</dbReference>
<gene>
    <name evidence="3" type="ORF">LZD57_16345</name>
</gene>
<accession>A0A9X1T5F7</accession>
<keyword evidence="2" id="KW-0812">Transmembrane</keyword>
<feature type="transmembrane region" description="Helical" evidence="2">
    <location>
        <begin position="45"/>
        <end position="64"/>
    </location>
</feature>
<feature type="region of interest" description="Disordered" evidence="1">
    <location>
        <begin position="130"/>
        <end position="186"/>
    </location>
</feature>
<dbReference type="Proteomes" id="UP001139035">
    <property type="component" value="Unassembled WGS sequence"/>
</dbReference>
<sequence>MQSFLSFHGRIGRTTYWMAVLTCSLLYLGGAAMIVFAGTDMSGSFSAVAGFALVGAGAWVSWATTVTRLHDLDRSGFYALVTFVPGGGVVLMAFCGFAAGSHGMNHYGSPPGLGGLGYLDEAMAAFEEPEFERRSGSAVREAAARETAAGPTAHRTPPRTDMAPTNSGHRDRGARPGFGRRRLSPA</sequence>
<dbReference type="PANTHER" id="PTHR34980">
    <property type="entry name" value="INNER MEMBRANE PROTEIN-RELATED-RELATED"/>
    <property type="match status" value="1"/>
</dbReference>
<evidence type="ECO:0000256" key="1">
    <source>
        <dbReference type="SAM" id="MobiDB-lite"/>
    </source>
</evidence>
<feature type="compositionally biased region" description="Low complexity" evidence="1">
    <location>
        <begin position="138"/>
        <end position="153"/>
    </location>
</feature>
<keyword evidence="4" id="KW-1185">Reference proteome</keyword>
<feature type="transmembrane region" description="Helical" evidence="2">
    <location>
        <begin position="76"/>
        <end position="99"/>
    </location>
</feature>
<proteinExistence type="predicted"/>
<evidence type="ECO:0000313" key="4">
    <source>
        <dbReference type="Proteomes" id="UP001139035"/>
    </source>
</evidence>
<protein>
    <submittedName>
        <fullName evidence="3">DUF805 domain-containing protein</fullName>
    </submittedName>
</protein>
<feature type="transmembrane region" description="Helical" evidence="2">
    <location>
        <begin position="16"/>
        <end position="38"/>
    </location>
</feature>
<organism evidence="3 4">
    <name type="scientific">Jiella avicenniae</name>
    <dbReference type="NCBI Taxonomy" id="2907202"/>
    <lineage>
        <taxon>Bacteria</taxon>
        <taxon>Pseudomonadati</taxon>
        <taxon>Pseudomonadota</taxon>
        <taxon>Alphaproteobacteria</taxon>
        <taxon>Hyphomicrobiales</taxon>
        <taxon>Aurantimonadaceae</taxon>
        <taxon>Jiella</taxon>
    </lineage>
</organism>
<dbReference type="InterPro" id="IPR008523">
    <property type="entry name" value="DUF805"/>
</dbReference>
<evidence type="ECO:0000313" key="3">
    <source>
        <dbReference type="EMBL" id="MCE7029561.1"/>
    </source>
</evidence>
<reference evidence="3" key="1">
    <citation type="submission" date="2022-01" db="EMBL/GenBank/DDBJ databases">
        <title>Jiella avicenniae sp. nov., a novel endophytic bacterium isolated from bark of Avicennia marina.</title>
        <authorList>
            <person name="Tuo L."/>
        </authorList>
    </citation>
    <scope>NUCLEOTIDE SEQUENCE</scope>
    <source>
        <strain evidence="3">CBK1P-4</strain>
    </source>
</reference>